<dbReference type="AlphaFoldDB" id="A0A5B0MPC4"/>
<name>A0A5B0MPC4_PUCGR</name>
<feature type="compositionally biased region" description="Polar residues" evidence="1">
    <location>
        <begin position="210"/>
        <end position="244"/>
    </location>
</feature>
<feature type="compositionally biased region" description="Low complexity" evidence="1">
    <location>
        <begin position="107"/>
        <end position="123"/>
    </location>
</feature>
<sequence length="307" mass="32407">MKTYLEENDSDSSLTDLSSSDLSLPLQSSPATAATASRKTTSKIPSAPSTPSLPSQKSRSSARTLRPIKKNVACKTVKLKAVPERPSPEATSESSAVVKRASVNHQPPHSSSHLGTSTSHSTTPAPTLRKNIMPQQPSKTTESSFLNKALVKDLTPQASLRLDTSTSQTATPVPTLPETIMHKKPSKTLPEKTSKSSNVFKKALAKDPTPASSHTGASTPRSSMSNPTLLKFKTTLSTNKSTVNALPPHGSSHLDTAHQPNQASPHEETSSSFHTGTNPITSGTKGTNPITSHTATPTRRKSAEAGK</sequence>
<feature type="compositionally biased region" description="Polar residues" evidence="1">
    <location>
        <begin position="258"/>
        <end position="297"/>
    </location>
</feature>
<dbReference type="EMBL" id="VSWC01000144">
    <property type="protein sequence ID" value="KAA1078342.1"/>
    <property type="molecule type" value="Genomic_DNA"/>
</dbReference>
<protein>
    <submittedName>
        <fullName evidence="2">Uncharacterized protein</fullName>
    </submittedName>
</protein>
<evidence type="ECO:0000256" key="1">
    <source>
        <dbReference type="SAM" id="MobiDB-lite"/>
    </source>
</evidence>
<feature type="compositionally biased region" description="Low complexity" evidence="1">
    <location>
        <begin position="11"/>
        <end position="39"/>
    </location>
</feature>
<reference evidence="2 3" key="1">
    <citation type="submission" date="2019-05" db="EMBL/GenBank/DDBJ databases">
        <title>Emergence of the Ug99 lineage of the wheat stem rust pathogen through somatic hybridization.</title>
        <authorList>
            <person name="Li F."/>
            <person name="Upadhyaya N.M."/>
            <person name="Sperschneider J."/>
            <person name="Matny O."/>
            <person name="Nguyen-Phuc H."/>
            <person name="Mago R."/>
            <person name="Raley C."/>
            <person name="Miller M.E."/>
            <person name="Silverstein K.A.T."/>
            <person name="Henningsen E."/>
            <person name="Hirsch C.D."/>
            <person name="Visser B."/>
            <person name="Pretorius Z.A."/>
            <person name="Steffenson B.J."/>
            <person name="Schwessinger B."/>
            <person name="Dodds P.N."/>
            <person name="Figueroa M."/>
        </authorList>
    </citation>
    <scope>NUCLEOTIDE SEQUENCE [LARGE SCALE GENOMIC DNA]</scope>
    <source>
        <strain evidence="2">21-0</strain>
    </source>
</reference>
<dbReference type="Proteomes" id="UP000324748">
    <property type="component" value="Unassembled WGS sequence"/>
</dbReference>
<keyword evidence="3" id="KW-1185">Reference proteome</keyword>
<feature type="compositionally biased region" description="Acidic residues" evidence="1">
    <location>
        <begin position="1"/>
        <end position="10"/>
    </location>
</feature>
<evidence type="ECO:0000313" key="3">
    <source>
        <dbReference type="Proteomes" id="UP000324748"/>
    </source>
</evidence>
<organism evidence="2 3">
    <name type="scientific">Puccinia graminis f. sp. tritici</name>
    <dbReference type="NCBI Taxonomy" id="56615"/>
    <lineage>
        <taxon>Eukaryota</taxon>
        <taxon>Fungi</taxon>
        <taxon>Dikarya</taxon>
        <taxon>Basidiomycota</taxon>
        <taxon>Pucciniomycotina</taxon>
        <taxon>Pucciniomycetes</taxon>
        <taxon>Pucciniales</taxon>
        <taxon>Pucciniaceae</taxon>
        <taxon>Puccinia</taxon>
    </lineage>
</organism>
<feature type="compositionally biased region" description="Polar residues" evidence="1">
    <location>
        <begin position="133"/>
        <end position="146"/>
    </location>
</feature>
<evidence type="ECO:0000313" key="2">
    <source>
        <dbReference type="EMBL" id="KAA1078342.1"/>
    </source>
</evidence>
<proteinExistence type="predicted"/>
<comment type="caution">
    <text evidence="2">The sequence shown here is derived from an EMBL/GenBank/DDBJ whole genome shotgun (WGS) entry which is preliminary data.</text>
</comment>
<feature type="compositionally biased region" description="Polar residues" evidence="1">
    <location>
        <begin position="43"/>
        <end position="63"/>
    </location>
</feature>
<accession>A0A5B0MPC4</accession>
<gene>
    <name evidence="2" type="ORF">PGT21_033824</name>
</gene>
<feature type="compositionally biased region" description="Polar residues" evidence="1">
    <location>
        <begin position="156"/>
        <end position="172"/>
    </location>
</feature>
<feature type="region of interest" description="Disordered" evidence="1">
    <location>
        <begin position="1"/>
        <end position="307"/>
    </location>
</feature>